<reference evidence="2" key="1">
    <citation type="submission" date="2020-05" db="EMBL/GenBank/DDBJ databases">
        <authorList>
            <person name="Chiriac C."/>
            <person name="Salcher M."/>
            <person name="Ghai R."/>
            <person name="Kavagutti S V."/>
        </authorList>
    </citation>
    <scope>NUCLEOTIDE SEQUENCE</scope>
</reference>
<proteinExistence type="predicted"/>
<dbReference type="SUPFAM" id="SSF55486">
    <property type="entry name" value="Metalloproteases ('zincins'), catalytic domain"/>
    <property type="match status" value="1"/>
</dbReference>
<dbReference type="EMBL" id="CAFABF010000031">
    <property type="protein sequence ID" value="CAB4828112.1"/>
    <property type="molecule type" value="Genomic_DNA"/>
</dbReference>
<organism evidence="2">
    <name type="scientific">freshwater metagenome</name>
    <dbReference type="NCBI Taxonomy" id="449393"/>
    <lineage>
        <taxon>unclassified sequences</taxon>
        <taxon>metagenomes</taxon>
        <taxon>ecological metagenomes</taxon>
    </lineage>
</organism>
<accession>A0A6J7A5J1</accession>
<evidence type="ECO:0000313" key="1">
    <source>
        <dbReference type="EMBL" id="CAB4679736.1"/>
    </source>
</evidence>
<sequence length="879" mass="93908">MDMKKRLHIFIVLILSFSSLGLSAAVAVDTRVLDVVEVTWPGAAKPPADATAIAAIIDNDVNIRWKAYTTLVGDTKDRTINFVSGKVLTTPIALGQRMPCSGSGSDDFMKFVKSEAYKRLGISNFSNRYLVIVSPKSGCVWSGRAPLGDAKSTSGMLVLHDSDSGFVIAHELGHTFGLGHSNFLRCESGAKDGPWGVDCQAIEYGGVIDAMGNIDTDSTLNTYHQWTMGLINKSQIKQVWLSETVNLSPSDFSNGIKAIYLRDGKSAYWVEYRRKIPNVNYEAGLVIYRLDPPPVASVVSPNPEDLTQPEFNQSLGIDIWMINLDTFTYVLGKTSGSMSNTTGKTYSGNITFSAVATADGASVTIKRTPDTTPPPVPTLGALNQWRYPDFEIIPHGYEDGETAIASFQATIDGVVTDLPASVTENWAPTVLNPFKAPPTVHIRDLPEGDYSISIRAIDIAGNKSAWTPAVKITIDRGRPVVTADFETAALVDGQYSVKWTGAKDTGSGLCATNLINEDGFITQKSTAKTAPAFLVSPTTPISTTAQVFDCLGNGLTGDISIKTNLSLATKASKTGKWSAAPAAYGADALKCTGKCTASFLQTGKFSIVAGAGTAVVTTGTTTVATIANSTAAKLRLVASLNFNKDRKVIRITGSNFVLLGTVTASGSFTNVTNLDRTPPALDTSLTDPKQLVLSGLGFNATDFSQEWTVLPMSRGTTLDDPSLDLCNAVYPSEKDRIERRQLTVTKANSPFIFLSTEVVRYSSVVAAQAARAELAKALAQCVIDKGYKDATGATVSYLFNALPTIPTGVVPEDSRVFVNTQIDSGPAARQLLGFYQFSGATFTGLYVMTNSPTPFTDDQVKRWLNVATILAARLSGKSA</sequence>
<dbReference type="EMBL" id="CAEZXG010000029">
    <property type="protein sequence ID" value="CAB4679736.1"/>
    <property type="molecule type" value="Genomic_DNA"/>
</dbReference>
<evidence type="ECO:0000313" key="2">
    <source>
        <dbReference type="EMBL" id="CAB4828112.1"/>
    </source>
</evidence>
<dbReference type="AlphaFoldDB" id="A0A6J7A5J1"/>
<protein>
    <submittedName>
        <fullName evidence="2">Unannotated protein</fullName>
    </submittedName>
</protein>
<gene>
    <name evidence="1" type="ORF">UFOPK2359_00611</name>
    <name evidence="2" type="ORF">UFOPK3167_00756</name>
</gene>
<name>A0A6J7A5J1_9ZZZZ</name>